<reference evidence="1 2" key="1">
    <citation type="submission" date="2024-03" db="EMBL/GenBank/DDBJ databases">
        <title>Complete genome sequence of the green alga Chloropicon roscoffensis RCC1871.</title>
        <authorList>
            <person name="Lemieux C."/>
            <person name="Pombert J.-F."/>
            <person name="Otis C."/>
            <person name="Turmel M."/>
        </authorList>
    </citation>
    <scope>NUCLEOTIDE SEQUENCE [LARGE SCALE GENOMIC DNA]</scope>
    <source>
        <strain evidence="1 2">RCC1871</strain>
    </source>
</reference>
<dbReference type="AlphaFoldDB" id="A0AAX4PAY6"/>
<dbReference type="EMBL" id="CP151507">
    <property type="protein sequence ID" value="WZN63383.1"/>
    <property type="molecule type" value="Genomic_DNA"/>
</dbReference>
<dbReference type="Proteomes" id="UP001472866">
    <property type="component" value="Chromosome 07"/>
</dbReference>
<proteinExistence type="predicted"/>
<organism evidence="1 2">
    <name type="scientific">Chloropicon roscoffensis</name>
    <dbReference type="NCBI Taxonomy" id="1461544"/>
    <lineage>
        <taxon>Eukaryota</taxon>
        <taxon>Viridiplantae</taxon>
        <taxon>Chlorophyta</taxon>
        <taxon>Chloropicophyceae</taxon>
        <taxon>Chloropicales</taxon>
        <taxon>Chloropicaceae</taxon>
        <taxon>Chloropicon</taxon>
    </lineage>
</organism>
<protein>
    <submittedName>
        <fullName evidence="1">Uncharacterized protein</fullName>
    </submittedName>
</protein>
<name>A0AAX4PAY6_9CHLO</name>
<evidence type="ECO:0000313" key="1">
    <source>
        <dbReference type="EMBL" id="WZN63383.1"/>
    </source>
</evidence>
<accession>A0AAX4PAY6</accession>
<sequence>MQTNIVHLEDAAERIRKEFEGNEQECEGTSTDRNIGKDLTRDRENLKALRKVLSKNLESDGLVDRMMSLLQARDVRSNMYTHSLLMAMWLAGLGHPLFGKKHGVKSSILHLQNKIEDAEINAMLDFGILLRLQDLVPPVNPCHDGTKNGICDDPWEARRLQISLVSDLEEADRRRSDDDRDDLCRRVNRKTMLNLSRQRFDGLTADGRGALRLLINKEKLLSMSIGVAMTAERRTFTCLSNEVKEMRLMSTEEVLSSQERLSQEISRLGPDTWSRNVSQLDVRHLLKREQEVKLRLHPCKQSVPKIDGCGETPLACFISVLGTCLRRARDVLGMCSGCATSLCNAMIRNHHNGGPNPYTDSFTMAVWLCSLGFESGMQRTMDDILLVERRIKSGEFNAMSALFELLNQHDLPWPHQIFFRVRNQA</sequence>
<keyword evidence="2" id="KW-1185">Reference proteome</keyword>
<gene>
    <name evidence="1" type="ORF">HKI87_07g49310</name>
</gene>
<evidence type="ECO:0000313" key="2">
    <source>
        <dbReference type="Proteomes" id="UP001472866"/>
    </source>
</evidence>